<comment type="caution">
    <text evidence="1">The sequence shown here is derived from an EMBL/GenBank/DDBJ whole genome shotgun (WGS) entry which is preliminary data.</text>
</comment>
<evidence type="ECO:0000313" key="1">
    <source>
        <dbReference type="EMBL" id="KAJ9110735.1"/>
    </source>
</evidence>
<proteinExistence type="predicted"/>
<dbReference type="Proteomes" id="UP001230649">
    <property type="component" value="Unassembled WGS sequence"/>
</dbReference>
<keyword evidence="2" id="KW-1185">Reference proteome</keyword>
<accession>A0ACC2WHB5</accession>
<organism evidence="1 2">
    <name type="scientific">Naganishia adeliensis</name>
    <dbReference type="NCBI Taxonomy" id="92952"/>
    <lineage>
        <taxon>Eukaryota</taxon>
        <taxon>Fungi</taxon>
        <taxon>Dikarya</taxon>
        <taxon>Basidiomycota</taxon>
        <taxon>Agaricomycotina</taxon>
        <taxon>Tremellomycetes</taxon>
        <taxon>Filobasidiales</taxon>
        <taxon>Filobasidiaceae</taxon>
        <taxon>Naganishia</taxon>
    </lineage>
</organism>
<evidence type="ECO:0000313" key="2">
    <source>
        <dbReference type="Proteomes" id="UP001230649"/>
    </source>
</evidence>
<name>A0ACC2WHB5_9TREE</name>
<dbReference type="EMBL" id="JASBWS010000022">
    <property type="protein sequence ID" value="KAJ9110735.1"/>
    <property type="molecule type" value="Genomic_DNA"/>
</dbReference>
<gene>
    <name evidence="1" type="ORF">QFC20_002776</name>
</gene>
<sequence>MYCDLYLPFPTSSPGAGPSTTTSAKKGKGKAVAAPVQQVGDRNCWEGLSQKEKEDADKVFAVAGHLGYTLVANSIPSTRSTAVPRNPFSNQVPYPQLDPRHSETTAGSRRLVQLSRLTIKLDDSSQHGLNATNTAALSSYDIIAVVPTTVNAFSNACLKLTEPGPNQFEIRYAQALGTSDPALSRRYRQNFLTNAREVIRVVMAVSGGGGRDGTTGDRGKGEGGLFFRVGRGWAVMLGMPSNQAKDAIAYTPRAVLLKAQARRAHKGVTSVPRMVPGQVDSVVTEDATEAVTERQSKEEKGSKRRQSEGADATQHGGQMKRQKVKGDLA</sequence>
<reference evidence="1" key="1">
    <citation type="submission" date="2023-04" db="EMBL/GenBank/DDBJ databases">
        <title>Draft Genome sequencing of Naganishia species isolated from polar environments using Oxford Nanopore Technology.</title>
        <authorList>
            <person name="Leo P."/>
            <person name="Venkateswaran K."/>
        </authorList>
    </citation>
    <scope>NUCLEOTIDE SEQUENCE</scope>
    <source>
        <strain evidence="1">MNA-CCFEE 5262</strain>
    </source>
</reference>
<protein>
    <submittedName>
        <fullName evidence="1">Uncharacterized protein</fullName>
    </submittedName>
</protein>